<proteinExistence type="predicted"/>
<evidence type="ECO:0000313" key="2">
    <source>
        <dbReference type="Proteomes" id="UP000019489"/>
    </source>
</evidence>
<reference evidence="1 2" key="1">
    <citation type="submission" date="2013-08" db="EMBL/GenBank/DDBJ databases">
        <title>Intrasporangium oryzae NRRL B-24470.</title>
        <authorList>
            <person name="Liu H."/>
            <person name="Wang G."/>
        </authorList>
    </citation>
    <scope>NUCLEOTIDE SEQUENCE [LARGE SCALE GENOMIC DNA]</scope>
    <source>
        <strain evidence="1 2">NRRL B-24470</strain>
    </source>
</reference>
<dbReference type="OrthoDB" id="9132139at2"/>
<accession>W9GCT4</accession>
<comment type="caution">
    <text evidence="1">The sequence shown here is derived from an EMBL/GenBank/DDBJ whole genome shotgun (WGS) entry which is preliminary data.</text>
</comment>
<sequence length="110" mass="12985">MRDGSLVFREARDGDIERLLSLRNDPVVNRFMVRTHVDPEMFRREWLDVPASDTDFSCVVEGAGMRREQHAVEGLWHAELGWIDEYQYALLGREWRALEPSRRARPGSRW</sequence>
<dbReference type="EMBL" id="AWSA01000019">
    <property type="protein sequence ID" value="EWT01679.1"/>
    <property type="molecule type" value="Genomic_DNA"/>
</dbReference>
<keyword evidence="2" id="KW-1185">Reference proteome</keyword>
<dbReference type="STRING" id="1386089.N865_15050"/>
<name>W9GCT4_9MICO</name>
<evidence type="ECO:0008006" key="3">
    <source>
        <dbReference type="Google" id="ProtNLM"/>
    </source>
</evidence>
<organism evidence="1 2">
    <name type="scientific">Intrasporangium oryzae NRRL B-24470</name>
    <dbReference type="NCBI Taxonomy" id="1386089"/>
    <lineage>
        <taxon>Bacteria</taxon>
        <taxon>Bacillati</taxon>
        <taxon>Actinomycetota</taxon>
        <taxon>Actinomycetes</taxon>
        <taxon>Micrococcales</taxon>
        <taxon>Intrasporangiaceae</taxon>
        <taxon>Intrasporangium</taxon>
    </lineage>
</organism>
<dbReference type="AlphaFoldDB" id="W9GCT4"/>
<gene>
    <name evidence="1" type="ORF">N865_15050</name>
</gene>
<evidence type="ECO:0000313" key="1">
    <source>
        <dbReference type="EMBL" id="EWT01679.1"/>
    </source>
</evidence>
<dbReference type="Proteomes" id="UP000019489">
    <property type="component" value="Unassembled WGS sequence"/>
</dbReference>
<protein>
    <recommendedName>
        <fullName evidence="3">N-acetyltransferase domain-containing protein</fullName>
    </recommendedName>
</protein>